<dbReference type="EMBL" id="CAJNRF010016936">
    <property type="protein sequence ID" value="CAF2216324.1"/>
    <property type="molecule type" value="Genomic_DNA"/>
</dbReference>
<feature type="region of interest" description="Disordered" evidence="2">
    <location>
        <begin position="1985"/>
        <end position="2006"/>
    </location>
</feature>
<dbReference type="Proteomes" id="UP000663856">
    <property type="component" value="Unassembled WGS sequence"/>
</dbReference>
<dbReference type="SUPFAM" id="SSF54001">
    <property type="entry name" value="Cysteine proteinases"/>
    <property type="match status" value="1"/>
</dbReference>
<dbReference type="InterPro" id="IPR014756">
    <property type="entry name" value="Ig_E-set"/>
</dbReference>
<evidence type="ECO:0000313" key="4">
    <source>
        <dbReference type="EMBL" id="CAF2216324.1"/>
    </source>
</evidence>
<feature type="compositionally biased region" description="Polar residues" evidence="2">
    <location>
        <begin position="1207"/>
        <end position="1220"/>
    </location>
</feature>
<feature type="region of interest" description="Disordered" evidence="2">
    <location>
        <begin position="3415"/>
        <end position="3508"/>
    </location>
</feature>
<organism evidence="4 5">
    <name type="scientific">Rotaria magnacalcarata</name>
    <dbReference type="NCBI Taxonomy" id="392030"/>
    <lineage>
        <taxon>Eukaryota</taxon>
        <taxon>Metazoa</taxon>
        <taxon>Spiralia</taxon>
        <taxon>Gnathifera</taxon>
        <taxon>Rotifera</taxon>
        <taxon>Eurotatoria</taxon>
        <taxon>Bdelloidea</taxon>
        <taxon>Philodinida</taxon>
        <taxon>Philodinidae</taxon>
        <taxon>Rotaria</taxon>
    </lineage>
</organism>
<feature type="compositionally biased region" description="Low complexity" evidence="2">
    <location>
        <begin position="3443"/>
        <end position="3454"/>
    </location>
</feature>
<evidence type="ECO:0000313" key="5">
    <source>
        <dbReference type="Proteomes" id="UP000663856"/>
    </source>
</evidence>
<feature type="compositionally biased region" description="Polar residues" evidence="2">
    <location>
        <begin position="1760"/>
        <end position="1785"/>
    </location>
</feature>
<feature type="compositionally biased region" description="Basic and acidic residues" evidence="2">
    <location>
        <begin position="1275"/>
        <end position="1299"/>
    </location>
</feature>
<dbReference type="InterPro" id="IPR050779">
    <property type="entry name" value="Transglutaminase"/>
</dbReference>
<feature type="compositionally biased region" description="Polar residues" evidence="2">
    <location>
        <begin position="3246"/>
        <end position="3257"/>
    </location>
</feature>
<dbReference type="InterPro" id="IPR001102">
    <property type="entry name" value="Transglutaminase_N"/>
</dbReference>
<feature type="compositionally biased region" description="Polar residues" evidence="2">
    <location>
        <begin position="809"/>
        <end position="818"/>
    </location>
</feature>
<dbReference type="PANTHER" id="PTHR11590:SF70">
    <property type="entry name" value="PROTEIN-GLUTAMINE GAMMA-GLUTAMYLTRANSFERASE 4"/>
    <property type="match status" value="1"/>
</dbReference>
<feature type="compositionally biased region" description="Polar residues" evidence="2">
    <location>
        <begin position="3373"/>
        <end position="3385"/>
    </location>
</feature>
<evidence type="ECO:0000259" key="3">
    <source>
        <dbReference type="SMART" id="SM00460"/>
    </source>
</evidence>
<evidence type="ECO:0000256" key="1">
    <source>
        <dbReference type="ARBA" id="ARBA00005968"/>
    </source>
</evidence>
<evidence type="ECO:0000256" key="2">
    <source>
        <dbReference type="SAM" id="MobiDB-lite"/>
    </source>
</evidence>
<feature type="region of interest" description="Disordered" evidence="2">
    <location>
        <begin position="3190"/>
        <end position="3311"/>
    </location>
</feature>
<feature type="compositionally biased region" description="Polar residues" evidence="2">
    <location>
        <begin position="743"/>
        <end position="784"/>
    </location>
</feature>
<dbReference type="GO" id="GO:0003810">
    <property type="term" value="F:protein-glutamine gamma-glutamyltransferase activity"/>
    <property type="evidence" value="ECO:0007669"/>
    <property type="project" value="InterPro"/>
</dbReference>
<feature type="compositionally biased region" description="Basic and acidic residues" evidence="2">
    <location>
        <begin position="1882"/>
        <end position="1893"/>
    </location>
</feature>
<name>A0A816ZJF6_9BILA</name>
<dbReference type="PANTHER" id="PTHR11590">
    <property type="entry name" value="PROTEIN-GLUTAMINE GAMMA-GLUTAMYLTRANSFERASE"/>
    <property type="match status" value="1"/>
</dbReference>
<comment type="similarity">
    <text evidence="1">Belongs to the transglutaminase superfamily. Transglutaminase family.</text>
</comment>
<feature type="region of interest" description="Disordered" evidence="2">
    <location>
        <begin position="1738"/>
        <end position="1814"/>
    </location>
</feature>
<feature type="region of interest" description="Disordered" evidence="2">
    <location>
        <begin position="1267"/>
        <end position="1334"/>
    </location>
</feature>
<feature type="region of interest" description="Disordered" evidence="2">
    <location>
        <begin position="1038"/>
        <end position="1122"/>
    </location>
</feature>
<dbReference type="Pfam" id="PF01841">
    <property type="entry name" value="Transglut_core"/>
    <property type="match status" value="1"/>
</dbReference>
<dbReference type="Gene3D" id="2.60.40.10">
    <property type="entry name" value="Immunoglobulins"/>
    <property type="match status" value="1"/>
</dbReference>
<dbReference type="InterPro" id="IPR036238">
    <property type="entry name" value="Transglutaminase_C_sf"/>
</dbReference>
<feature type="compositionally biased region" description="Basic and acidic residues" evidence="2">
    <location>
        <begin position="3301"/>
        <end position="3311"/>
    </location>
</feature>
<feature type="region of interest" description="Disordered" evidence="2">
    <location>
        <begin position="1622"/>
        <end position="1644"/>
    </location>
</feature>
<protein>
    <recommendedName>
        <fullName evidence="3">Transglutaminase-like domain-containing protein</fullName>
    </recommendedName>
</protein>
<sequence length="3508" mass="382015">MIPIDIDMNLKENMEEHSTIYYDIQGLVLRRGQPFSFTITFNQDFPADKYNLSFIFKPQTWPNFPRVKIPLNGSSNGWSAERLSTKDQENNCVYFQICSPCDATIGKYSFFLEISPLKKDLATKQDLSIFQFDIDIYILFNPWNSTDVCGLLSSDQIAEYALSEHGQIYLGSCEVPRSIPWHFGQFERDVLLTALTLLNKTSLPTGSHIDISLILRRLSSKICSDPGENDGIFPPSSDEPLSLRQENGYTSSPAILKKYLLLNGQSVQGDSGSNWQHAAVFCSLCRSLGIPSRIVTVYNATCGAQEQEKINLYGDKRQQPIIVVNKKVTRPWYLWNECWMHRDDVPAQNSGWQVVDSSAIDYNTKMRRIGPCSVAALKSGSLALKWDTPKIYSVLNANRSYWLVYRGGNKKLIYMEENVTDTKVVTKSLNKVNEYDDITNNYKFEKSTGQIPPHHDVHIDMEISQTLKVGNDLHVILKASNQSNRPRTLAVALKLIKLSSTLEIKPNSDKQHQDLHVAQSTNPAIINTSSQTPIQSSAQAFQLNANEHKIIPMKVAENNQMWTGCFDSLLKLYISVIVRETGQIYQHEKYIISAQDDIMQLVFDNDVIEYGQPAKLQIKINNSFPYTLKNAKVTLDGFGISRSIPMKEPLLSKNTTVVLAEIMPLRVGLSRLYATLIGDYLRLAPKSVLLEVTPSLQLNEAIRKAKPMVESVDKGGIHQNITIASMLLSDPIIETRTPMEAENLQTPATTEQTSSIPTQSLALTDQKIQPTTLTDQKIQQTMPTDQKIELPKPADNNFQPPTAVDQKIQPPTTAGQHNESPKRNDETSQSFVSSDTGKDLKVSSNTAVMSVTPVGSPVESLPSNATGGNFQQAKQMEPTNNQSIETKIESIAKLKKIDEFDKQDTRNAVLLTPEDRASVSKVTTPVHGQVENVDHDKCAVVPLNAAELEVLPSFATSNKEQKPTDPELCSIVTPVSQKNETVENIKPICTNRLEENTLYKQAPVINDVQLRTENRSLSSSPIFEPKLTDQGRLAKNEVEEKLHDNKTTDTSITPAKNEVSSEPAIKDMNATLGDNKTFSTTPSELNNEAQSTTSIPQQDKKDDGIKPMPPASSDNKDNEKIPSTDLLIQSNFDTTTASVATNETNDKQNNIQKNSSNAGIIIPVESSPISESNNEQDMKQKKSYIFDTAALPVMGMIETPKSKQKQETTPIEANSISSTNEQILQNKIPEITQQDEYIQQVGAYSSLPLTETNDIQQSEILSNSNQLNLSSIDNDNDRKKSAQDPDLLKKDDDSHDKNQDSLYTTIGTDTNQTDSDGLSKDSYTDEPDIALSGDSAVKDATLEADRMETVPESAELLTRMKILSSDLPQEKPQESLILNETEPELIDQHQQPLSTNANRISIEQEPKTKAGHKAEDFPLANISSVASETSTKKETLITEGAHQVDTENLNTVDSSVTNQQNMLRATNMSTPQSVQELQASKIPDDENTRVPVGSIQDLITIKKAIDMKPKTPATFDGSKSNTSQNESTDFSTKPGSIRTLPVLITDNNSDPAPETPKIEETSPTEITQHQNNQSSDNNKDNIRNSHAASTTKQTQVDADKISPVDTIIRVNEVPFRIHSTKKQNIFEGQEPKSTSLSKGGVKSPETILKTNQEKKAQLPAMSFLNNNDVDDVGNNQREAPSNINSTVSQRNQDSVNTLKAKTPPKSIVITSTTKETLLLPKKSFVNQTIAEITQVFRTKPSEATEETSPSADKTIKKTAPESTTPAQPSTPGSQQPKLTSSPSTTDENRDPSTLDSKPNDPVQQEGKLSFPTGANLVVVPAPTTDTSHKEGVPQLPVLLSFDKTMRKINDTLGIDSKKTEDVTKPNDTIETTPATAVTDSEATEKSPRTDADAAGKAPTKNEVVAHSPKSFIGRTIAEIKEVLHIDTPEAKDKSDKEQESASFDKMMVNAVPDSAPVAQSGTLVPVSPTSTSSNLKLSENKVIHATDSKTNEPVQEDESCSSPIARNEAVAPVPFSDQGKKQGGFQLPVLLSFDNTMDKIKDTLGIDSKKKEDGTKLTDTVVPTTATGITEAVTAEKTPKNESGFQLPALLSFDNTMDKIKDSLGIDSKKKEDGTKFTDTVVPTTATGTTEAVTSEKAPRKESGFQLPVLHSFDNTMDKIKDTLGFDSKKKGDAAKTDGTVLPATIITTTDFTAADKTPKNESGFQLPVFLSFDNTMDKIKDSLGTDSKKKDETTKFGDTEVSAAGIGTTEAVAAEKAPTKNEVVLPSPKSFIGRTIAEIKEVLHIDTPEAKDKSDKEQESASFDKMMVNAVPDSAPVAQSGTLVPVSPTSTSSNLKLSENKVIHATDSKTNEPVQEDESCSSPIARNEAVAPVPFSDQGKKQGGFQLPVLLSFDNTMDKIKDTLGIDSKKKEDGTKLTDTVVPTTATGITEAVTAEKTPKNESGFQLPALLSFDNTMDKIKDSLGIDSKKKEDGTKFTDTVVPTTATGTTEAVTSEKAPRKESGFQLPVLHSFDNTMDKIKDTLGFDSKKKGDAAKTDGTVLPATIITTTDFTAADKTPKNESGFQLPVFLSFDNTMDKIKDSLGTDSKKKDETTKFGDTEVSAAGIGTTEAVAAEKAPTKNEVVLPSPKSFIGRTIAEIKEVLHIDTPEAKDKSDQEQESASFDKMMVNVVPDSAPVAQSGTLVPVSPTSTSSNLVLNENEVIHAMDSKTNEPVQEDESCSSPIARNEAVPPVPFSDQGKKQGGFQLPVLLSFDNTMDKIKDSLGIDSKKKEDGTKFTDTVVPTTATGTTEAVTSEKAPRKESGFQLPVLHSFDNTMDKIKDTLGFDSKKKGDAAKTDGTVLPATIITTTDFTAADKTPKNESGFQLPVFLSFDNTMDKIKDSLGTDSKKKDETTKFGDTEVSAAGIGTTEAVAAEKAPTKNEVVLPSPKSFIGRTIAEIKEVLHIDTPEAKDKSDQEQESASFDKMMVNVVPDSAPVAQSGTLVPVSPTSTSSNLVLNENEVIHAMDSKTNEPVQEDESCSSPIARNEAVPPVPFSDQGKKQGGFQLPVLLSFDNTMDKIKDTLGIDSKKKEDGTKLTDTVVPTTATGTTEAVTSEKTPKNESGFQLPVFLSFDNTMDKIKETLGIDSKEKDDATKPNDRVGTAAMAAIFDEKASSNTLQNEKGSKSRKKSFIERTVDEIKEVLRIETVEDKEKSDTRQESSSVDKTIEKSVSGFHSIGISSPQRTSEKSKESSAMVAEKDNTSNQSNLDSTVATKGIVDAEASNNRPKKQTGIQPFIIPSLDNRDAESKGVGITDATKNKEFSDKEIPSLVNKIIQTTELASVAVKPHSDVESTRSKAFSFDDTSGSISDDHPLDSTQNSGVIKRQGLESPNVQKGLSTSATPTPTPTKTGKKLFRIPSMESIVAKVKEVISADAEKKDAARKEDELSTSTGGKEAGENSQSSSVSNNVNKDVRDLHTPTRSSDSSTNDDKNSESLQNSKSSTEMKSSKSPAIHPQADNKNSTT</sequence>
<dbReference type="SUPFAM" id="SSF81296">
    <property type="entry name" value="E set domains"/>
    <property type="match status" value="1"/>
</dbReference>
<dbReference type="InterPro" id="IPR013783">
    <property type="entry name" value="Ig-like_fold"/>
</dbReference>
<feature type="compositionally biased region" description="Polar residues" evidence="2">
    <location>
        <begin position="1517"/>
        <end position="1534"/>
    </location>
</feature>
<accession>A0A816ZJF6</accession>
<dbReference type="InterPro" id="IPR036985">
    <property type="entry name" value="Transglutaminase-like_sf"/>
</dbReference>
<feature type="domain" description="Transglutaminase-like" evidence="3">
    <location>
        <begin position="266"/>
        <end position="359"/>
    </location>
</feature>
<feature type="compositionally biased region" description="Basic and acidic residues" evidence="2">
    <location>
        <begin position="3229"/>
        <end position="3245"/>
    </location>
</feature>
<feature type="compositionally biased region" description="Basic and acidic residues" evidence="2">
    <location>
        <begin position="1038"/>
        <end position="1047"/>
    </location>
</feature>
<dbReference type="Pfam" id="PF00868">
    <property type="entry name" value="Transglut_N"/>
    <property type="match status" value="1"/>
</dbReference>
<dbReference type="InterPro" id="IPR038765">
    <property type="entry name" value="Papain-like_cys_pep_sf"/>
</dbReference>
<feature type="region of interest" description="Disordered" evidence="2">
    <location>
        <begin position="1857"/>
        <end position="1904"/>
    </location>
</feature>
<feature type="compositionally biased region" description="Basic and acidic residues" evidence="2">
    <location>
        <begin position="3415"/>
        <end position="3430"/>
    </location>
</feature>
<proteinExistence type="inferred from homology"/>
<dbReference type="SUPFAM" id="SSF49309">
    <property type="entry name" value="Transglutaminase, two C-terminal domains"/>
    <property type="match status" value="1"/>
</dbReference>
<feature type="compositionally biased region" description="Polar residues" evidence="2">
    <location>
        <begin position="1584"/>
        <end position="1596"/>
    </location>
</feature>
<gene>
    <name evidence="4" type="ORF">WKI299_LOCUS35277</name>
</gene>
<feature type="region of interest" description="Disordered" evidence="2">
    <location>
        <begin position="1509"/>
        <end position="1598"/>
    </location>
</feature>
<dbReference type="SMART" id="SM00460">
    <property type="entry name" value="TGc"/>
    <property type="match status" value="1"/>
</dbReference>
<comment type="caution">
    <text evidence="4">The sequence shown here is derived from an EMBL/GenBank/DDBJ whole genome shotgun (WGS) entry which is preliminary data.</text>
</comment>
<feature type="compositionally biased region" description="Basic and acidic residues" evidence="2">
    <location>
        <begin position="3190"/>
        <end position="3202"/>
    </location>
</feature>
<feature type="region of interest" description="Disordered" evidence="2">
    <location>
        <begin position="3327"/>
        <end position="3403"/>
    </location>
</feature>
<dbReference type="InterPro" id="IPR002931">
    <property type="entry name" value="Transglutaminase-like"/>
</dbReference>
<feature type="compositionally biased region" description="Polar residues" evidence="2">
    <location>
        <begin position="1676"/>
        <end position="1699"/>
    </location>
</feature>
<feature type="compositionally biased region" description="Polar residues" evidence="2">
    <location>
        <begin position="1048"/>
        <end position="1060"/>
    </location>
</feature>
<feature type="region of interest" description="Disordered" evidence="2">
    <location>
        <begin position="1201"/>
        <end position="1220"/>
    </location>
</feature>
<feature type="region of interest" description="Disordered" evidence="2">
    <location>
        <begin position="1664"/>
        <end position="1699"/>
    </location>
</feature>
<feature type="compositionally biased region" description="Polar residues" evidence="2">
    <location>
        <begin position="1300"/>
        <end position="1316"/>
    </location>
</feature>
<reference evidence="4" key="1">
    <citation type="submission" date="2021-02" db="EMBL/GenBank/DDBJ databases">
        <authorList>
            <person name="Nowell W R."/>
        </authorList>
    </citation>
    <scope>NUCLEOTIDE SEQUENCE</scope>
</reference>
<dbReference type="Gene3D" id="3.90.260.10">
    <property type="entry name" value="Transglutaminase-like"/>
    <property type="match status" value="1"/>
</dbReference>
<feature type="region of interest" description="Disordered" evidence="2">
    <location>
        <begin position="2346"/>
        <end position="2367"/>
    </location>
</feature>
<feature type="region of interest" description="Disordered" evidence="2">
    <location>
        <begin position="743"/>
        <end position="840"/>
    </location>
</feature>
<feature type="compositionally biased region" description="Polar residues" evidence="2">
    <location>
        <begin position="1072"/>
        <end position="1097"/>
    </location>
</feature>
<feature type="compositionally biased region" description="Low complexity" evidence="2">
    <location>
        <begin position="3483"/>
        <end position="3494"/>
    </location>
</feature>
<feature type="compositionally biased region" description="Polar residues" evidence="2">
    <location>
        <begin position="1865"/>
        <end position="1880"/>
    </location>
</feature>